<evidence type="ECO:0000259" key="12">
    <source>
        <dbReference type="Pfam" id="PF17956"/>
    </source>
</evidence>
<dbReference type="Pfam" id="PF17767">
    <property type="entry name" value="NAPRTase_N"/>
    <property type="match status" value="1"/>
</dbReference>
<protein>
    <recommendedName>
        <fullName evidence="3 9">Nicotinate phosphoribosyltransferase</fullName>
        <ecNumber evidence="3 9">6.3.4.21</ecNumber>
    </recommendedName>
</protein>
<keyword evidence="5 9" id="KW-0436">Ligase</keyword>
<dbReference type="PIRSF" id="PIRSF000484">
    <property type="entry name" value="NAPRT"/>
    <property type="match status" value="1"/>
</dbReference>
<evidence type="ECO:0000256" key="5">
    <source>
        <dbReference type="ARBA" id="ARBA00022598"/>
    </source>
</evidence>
<evidence type="ECO:0000256" key="4">
    <source>
        <dbReference type="ARBA" id="ARBA00022553"/>
    </source>
</evidence>
<dbReference type="GO" id="GO:0004516">
    <property type="term" value="F:nicotinate phosphoribosyltransferase activity"/>
    <property type="evidence" value="ECO:0007669"/>
    <property type="project" value="UniProtKB-EC"/>
</dbReference>
<reference evidence="13 14" key="1">
    <citation type="submission" date="2024-09" db="EMBL/GenBank/DDBJ databases">
        <authorList>
            <person name="Sun Q."/>
            <person name="Mori K."/>
        </authorList>
    </citation>
    <scope>NUCLEOTIDE SEQUENCE [LARGE SCALE GENOMIC DNA]</scope>
    <source>
        <strain evidence="13 14">TBRC 4575</strain>
    </source>
</reference>
<comment type="catalytic activity">
    <reaction evidence="8 9">
        <text>5-phospho-alpha-D-ribose 1-diphosphate + nicotinate + ATP + H2O = nicotinate beta-D-ribonucleotide + ADP + phosphate + diphosphate</text>
        <dbReference type="Rhea" id="RHEA:36163"/>
        <dbReference type="ChEBI" id="CHEBI:15377"/>
        <dbReference type="ChEBI" id="CHEBI:30616"/>
        <dbReference type="ChEBI" id="CHEBI:32544"/>
        <dbReference type="ChEBI" id="CHEBI:33019"/>
        <dbReference type="ChEBI" id="CHEBI:43474"/>
        <dbReference type="ChEBI" id="CHEBI:57502"/>
        <dbReference type="ChEBI" id="CHEBI:58017"/>
        <dbReference type="ChEBI" id="CHEBI:456216"/>
        <dbReference type="EC" id="6.3.4.21"/>
    </reaction>
</comment>
<dbReference type="Proteomes" id="UP001589855">
    <property type="component" value="Unassembled WGS sequence"/>
</dbReference>
<dbReference type="EMBL" id="JBHLUK010000073">
    <property type="protein sequence ID" value="MFC0424636.1"/>
    <property type="molecule type" value="Genomic_DNA"/>
</dbReference>
<evidence type="ECO:0000313" key="13">
    <source>
        <dbReference type="EMBL" id="MFC0424636.1"/>
    </source>
</evidence>
<dbReference type="GO" id="GO:0016757">
    <property type="term" value="F:glycosyltransferase activity"/>
    <property type="evidence" value="ECO:0007669"/>
    <property type="project" value="UniProtKB-KW"/>
</dbReference>
<evidence type="ECO:0000313" key="14">
    <source>
        <dbReference type="Proteomes" id="UP001589855"/>
    </source>
</evidence>
<dbReference type="PANTHER" id="PTHR11098">
    <property type="entry name" value="NICOTINATE PHOSPHORIBOSYLTRANSFERASE"/>
    <property type="match status" value="1"/>
</dbReference>
<comment type="caution">
    <text evidence="13">The sequence shown here is derived from an EMBL/GenBank/DDBJ whole genome shotgun (WGS) entry which is preliminary data.</text>
</comment>
<keyword evidence="7 9" id="KW-0808">Transferase</keyword>
<dbReference type="InterPro" id="IPR040727">
    <property type="entry name" value="NAPRTase_N"/>
</dbReference>
<dbReference type="NCBIfam" id="TIGR01513">
    <property type="entry name" value="NAPRTase_put"/>
    <property type="match status" value="1"/>
</dbReference>
<dbReference type="Pfam" id="PF04095">
    <property type="entry name" value="NAPRTase"/>
    <property type="match status" value="1"/>
</dbReference>
<dbReference type="InterPro" id="IPR041525">
    <property type="entry name" value="N/Namide_PRibTrfase"/>
</dbReference>
<evidence type="ECO:0000256" key="3">
    <source>
        <dbReference type="ARBA" id="ARBA00013236"/>
    </source>
</evidence>
<feature type="domain" description="Nicotinate/nicotinamide phosphoribosyltransferase" evidence="10">
    <location>
        <begin position="153"/>
        <end position="334"/>
    </location>
</feature>
<evidence type="ECO:0000256" key="2">
    <source>
        <dbReference type="ARBA" id="ARBA00010897"/>
    </source>
</evidence>
<dbReference type="Pfam" id="PF17956">
    <property type="entry name" value="NAPRTase_C"/>
    <property type="match status" value="1"/>
</dbReference>
<dbReference type="EC" id="6.3.4.21" evidence="3 9"/>
<keyword evidence="13" id="KW-0328">Glycosyltransferase</keyword>
<evidence type="ECO:0000256" key="7">
    <source>
        <dbReference type="ARBA" id="ARBA00022679"/>
    </source>
</evidence>
<dbReference type="InterPro" id="IPR013785">
    <property type="entry name" value="Aldolase_TIM"/>
</dbReference>
<keyword evidence="4" id="KW-0597">Phosphoprotein</keyword>
<organism evidence="13 14">
    <name type="scientific">Lactiplantibacillus plajomi</name>
    <dbReference type="NCBI Taxonomy" id="1457217"/>
    <lineage>
        <taxon>Bacteria</taxon>
        <taxon>Bacillati</taxon>
        <taxon>Bacillota</taxon>
        <taxon>Bacilli</taxon>
        <taxon>Lactobacillales</taxon>
        <taxon>Lactobacillaceae</taxon>
        <taxon>Lactiplantibacillus</taxon>
    </lineage>
</organism>
<dbReference type="PANTHER" id="PTHR11098:SF1">
    <property type="entry name" value="NICOTINATE PHOSPHORIBOSYLTRANSFERASE"/>
    <property type="match status" value="1"/>
</dbReference>
<dbReference type="NCBIfam" id="NF006694">
    <property type="entry name" value="PRK09243.1-1"/>
    <property type="match status" value="1"/>
</dbReference>
<gene>
    <name evidence="13" type="ORF">ACFFGS_10930</name>
</gene>
<dbReference type="InterPro" id="IPR041619">
    <property type="entry name" value="NAPRTase_C"/>
</dbReference>
<evidence type="ECO:0000259" key="11">
    <source>
        <dbReference type="Pfam" id="PF17767"/>
    </source>
</evidence>
<dbReference type="InterPro" id="IPR007229">
    <property type="entry name" value="Nic_PRibTrfase-Fam"/>
</dbReference>
<evidence type="ECO:0000256" key="9">
    <source>
        <dbReference type="RuleBase" id="RU365100"/>
    </source>
</evidence>
<keyword evidence="6 9" id="KW-0662">Pyridine nucleotide biosynthesis</keyword>
<feature type="domain" description="Nicotinate phosphoribosyltransferase C-terminal" evidence="12">
    <location>
        <begin position="359"/>
        <end position="469"/>
    </location>
</feature>
<dbReference type="SUPFAM" id="SSF54675">
    <property type="entry name" value="Nicotinate/Quinolinate PRTase N-terminal domain-like"/>
    <property type="match status" value="1"/>
</dbReference>
<dbReference type="NCBIfam" id="NF009131">
    <property type="entry name" value="PRK12484.1"/>
    <property type="match status" value="1"/>
</dbReference>
<proteinExistence type="inferred from homology"/>
<accession>A0ABV6K5G5</accession>
<comment type="pathway">
    <text evidence="1 9">Cofactor biosynthesis; NAD(+) biosynthesis; nicotinate D-ribonucleotide from nicotinate: step 1/1.</text>
</comment>
<dbReference type="InterPro" id="IPR006405">
    <property type="entry name" value="Nic_PRibTrfase_pncB"/>
</dbReference>
<comment type="similarity">
    <text evidence="2 9">Belongs to the NAPRTase family.</text>
</comment>
<dbReference type="InterPro" id="IPR036068">
    <property type="entry name" value="Nicotinate_pribotase-like_C"/>
</dbReference>
<dbReference type="Gene3D" id="3.20.20.70">
    <property type="entry name" value="Aldolase class I"/>
    <property type="match status" value="1"/>
</dbReference>
<evidence type="ECO:0000259" key="10">
    <source>
        <dbReference type="Pfam" id="PF04095"/>
    </source>
</evidence>
<name>A0ABV6K5G5_9LACO</name>
<evidence type="ECO:0000256" key="1">
    <source>
        <dbReference type="ARBA" id="ARBA00004952"/>
    </source>
</evidence>
<evidence type="ECO:0000256" key="6">
    <source>
        <dbReference type="ARBA" id="ARBA00022642"/>
    </source>
</evidence>
<comment type="PTM">
    <text evidence="9">Transiently phosphorylated on a His residue during the reaction cycle. Phosphorylation strongly increases the affinity for substrates and increases the rate of nicotinate D-ribonucleotide production. Dephosphorylation regenerates the low-affinity form of the enzyme, leading to product release.</text>
</comment>
<evidence type="ECO:0000256" key="8">
    <source>
        <dbReference type="ARBA" id="ARBA00048668"/>
    </source>
</evidence>
<dbReference type="SUPFAM" id="SSF51690">
    <property type="entry name" value="Nicotinate/Quinolinate PRTase C-terminal domain-like"/>
    <property type="match status" value="1"/>
</dbReference>
<dbReference type="CDD" id="cd01570">
    <property type="entry name" value="NAPRTase_A"/>
    <property type="match status" value="1"/>
</dbReference>
<dbReference type="RefSeq" id="WP_137644875.1">
    <property type="nucleotide sequence ID" value="NZ_BAABRM010000008.1"/>
</dbReference>
<feature type="domain" description="Nicotinate phosphoribosyltransferase N-terminal" evidence="11">
    <location>
        <begin position="10"/>
        <end position="133"/>
    </location>
</feature>
<sequence length="480" mass="54554">MVKSNRNLTLHTDLYEINMIETYWRQRIANRKAVFELYFRKLPFKNGYAVFAGLARVIAYLEQLKFTNDDLDYLKKIGYRADFLNYLAQYQFSATVRSVPEGEIVFANEPLIQVEGNIVDAQLVETAFLNFVNYQTLIATKAARIKTVAGDDQLLEFGSRRAQETDAAIWGARAAYISGFDATSNVKAGEKFGIPVSGTHAHSLVQAFGSDYAAFKAYVATHRNSVFLVDTYDTLQSGVPAAIKVAKEFKNQTNFLGVRIDSGDMAALSKQVRHQLDQAGFWYAKIYASNDLDERTILNLKMQDAKIDVWGVGTKLITSFDQPALGGVYKMVAMEDAHGHMRGTLKLSNNAGKISTPGKKQIWRITRKDDDKFMGDYIATTAEDPRTAGQIELFDPEHPYMNKIIRDFEARPLLREVFHHGKLADAPLSVEKIRRYAATELHRLWPEYKRQLNPQEYPVHLSRELYQQKIALIKRIRKAL</sequence>
<dbReference type="Gene3D" id="3.20.140.10">
    <property type="entry name" value="nicotinate phosphoribosyltransferase"/>
    <property type="match status" value="1"/>
</dbReference>
<keyword evidence="14" id="KW-1185">Reference proteome</keyword>
<comment type="function">
    <text evidence="9">Catalyzes the first step in the biosynthesis of NAD from nicotinic acid, the ATP-dependent synthesis of beta-nicotinate D-ribonucleotide from nicotinate and 5-phospho-D-ribose 1-phosphate.</text>
</comment>
<dbReference type="NCBIfam" id="NF006695">
    <property type="entry name" value="PRK09243.1-2"/>
    <property type="match status" value="1"/>
</dbReference>